<evidence type="ECO:0000256" key="5">
    <source>
        <dbReference type="SAM" id="Phobius"/>
    </source>
</evidence>
<dbReference type="GO" id="GO:0030026">
    <property type="term" value="P:intracellular manganese ion homeostasis"/>
    <property type="evidence" value="ECO:0007669"/>
    <property type="project" value="InterPro"/>
</dbReference>
<feature type="transmembrane region" description="Helical" evidence="5">
    <location>
        <begin position="378"/>
        <end position="398"/>
    </location>
</feature>
<feature type="transmembrane region" description="Helical" evidence="5">
    <location>
        <begin position="220"/>
        <end position="241"/>
    </location>
</feature>
<evidence type="ECO:0000256" key="1">
    <source>
        <dbReference type="ARBA" id="ARBA00004127"/>
    </source>
</evidence>
<feature type="transmembrane region" description="Helical" evidence="5">
    <location>
        <begin position="192"/>
        <end position="214"/>
    </location>
</feature>
<dbReference type="InterPro" id="IPR009078">
    <property type="entry name" value="Ferritin-like_SF"/>
</dbReference>
<dbReference type="GO" id="GO:0012505">
    <property type="term" value="C:endomembrane system"/>
    <property type="evidence" value="ECO:0007669"/>
    <property type="project" value="UniProtKB-SubCell"/>
</dbReference>
<gene>
    <name evidence="7" type="ORF">METZ01_LOCUS23221</name>
</gene>
<dbReference type="CDD" id="cd01041">
    <property type="entry name" value="Rubrerythrin"/>
    <property type="match status" value="1"/>
</dbReference>
<accession>A0A381PWE9</accession>
<feature type="transmembrane region" description="Helical" evidence="5">
    <location>
        <begin position="348"/>
        <end position="366"/>
    </location>
</feature>
<dbReference type="EMBL" id="UINC01001089">
    <property type="protein sequence ID" value="SUZ70367.1"/>
    <property type="molecule type" value="Genomic_DNA"/>
</dbReference>
<evidence type="ECO:0000259" key="6">
    <source>
        <dbReference type="PROSITE" id="PS50905"/>
    </source>
</evidence>
<dbReference type="GO" id="GO:0016491">
    <property type="term" value="F:oxidoreductase activity"/>
    <property type="evidence" value="ECO:0007669"/>
    <property type="project" value="InterPro"/>
</dbReference>
<sequence>MTKTERNLWSAIVAEALAHLKYNAYAHRALEEGHPEVAQVFQEVAGAETIHGMNHLRVSGALETTSVNLRTVTEGESKEYSTMYPKMIQDALDEGRQDAADSFALAMDRERHHLEVFTSALELLEAKTAAMAVAGQPQTVAAIEPVNATVVAAGSPLNIETDGMTMSDYVSAATEIDRERWRVARLGRLREVVFGAQDGLLSTVALVTGVAVAVENQTTVLVAGLAAALPGMLSMATGAFLGSRAEQDVQRAEIAREAQELEDNPAEELAELVVLYQREGKTYQEARHLADEIAQDKELWLRTLVEKELGISPDETSSPVKDALTMGIAFILAAIIPIFPHFFLEGGAAISISIAAALTGLFILGVGKGRLVQRSPLLQGLEILTIGAISAGIGFGLGDLIPRLIDLG</sequence>
<evidence type="ECO:0000313" key="7">
    <source>
        <dbReference type="EMBL" id="SUZ70367.1"/>
    </source>
</evidence>
<dbReference type="GO" id="GO:0005384">
    <property type="term" value="F:manganese ion transmembrane transporter activity"/>
    <property type="evidence" value="ECO:0007669"/>
    <property type="project" value="InterPro"/>
</dbReference>
<proteinExistence type="predicted"/>
<protein>
    <recommendedName>
        <fullName evidence="6">Ferritin-like diiron domain-containing protein</fullName>
    </recommendedName>
</protein>
<comment type="subcellular location">
    <subcellularLocation>
        <location evidence="1">Endomembrane system</location>
        <topology evidence="1">Multi-pass membrane protein</topology>
    </subcellularLocation>
</comment>
<dbReference type="Pfam" id="PF02915">
    <property type="entry name" value="Rubrerythrin"/>
    <property type="match status" value="1"/>
</dbReference>
<keyword evidence="3 5" id="KW-1133">Transmembrane helix</keyword>
<dbReference type="Pfam" id="PF01988">
    <property type="entry name" value="VIT1"/>
    <property type="match status" value="1"/>
</dbReference>
<evidence type="ECO:0000256" key="3">
    <source>
        <dbReference type="ARBA" id="ARBA00022989"/>
    </source>
</evidence>
<dbReference type="PANTHER" id="PTHR31851">
    <property type="entry name" value="FE(2+)/MN(2+) TRANSPORTER PCL1"/>
    <property type="match status" value="1"/>
</dbReference>
<dbReference type="PROSITE" id="PS50905">
    <property type="entry name" value="FERRITIN_LIKE"/>
    <property type="match status" value="1"/>
</dbReference>
<dbReference type="InterPro" id="IPR009040">
    <property type="entry name" value="Ferritin-like_diiron"/>
</dbReference>
<dbReference type="Gene3D" id="1.20.1260.10">
    <property type="match status" value="1"/>
</dbReference>
<dbReference type="AlphaFoldDB" id="A0A381PWE9"/>
<dbReference type="InterPro" id="IPR003251">
    <property type="entry name" value="Rr_diiron-bd_dom"/>
</dbReference>
<dbReference type="GO" id="GO:0046872">
    <property type="term" value="F:metal ion binding"/>
    <property type="evidence" value="ECO:0007669"/>
    <property type="project" value="InterPro"/>
</dbReference>
<keyword evidence="2 5" id="KW-0812">Transmembrane</keyword>
<dbReference type="InterPro" id="IPR012347">
    <property type="entry name" value="Ferritin-like"/>
</dbReference>
<dbReference type="SUPFAM" id="SSF47240">
    <property type="entry name" value="Ferritin-like"/>
    <property type="match status" value="1"/>
</dbReference>
<dbReference type="InterPro" id="IPR008217">
    <property type="entry name" value="Ccc1_fam"/>
</dbReference>
<name>A0A381PWE9_9ZZZZ</name>
<reference evidence="7" key="1">
    <citation type="submission" date="2018-05" db="EMBL/GenBank/DDBJ databases">
        <authorList>
            <person name="Lanie J.A."/>
            <person name="Ng W.-L."/>
            <person name="Kazmierczak K.M."/>
            <person name="Andrzejewski T.M."/>
            <person name="Davidsen T.M."/>
            <person name="Wayne K.J."/>
            <person name="Tettelin H."/>
            <person name="Glass J.I."/>
            <person name="Rusch D."/>
            <person name="Podicherti R."/>
            <person name="Tsui H.-C.T."/>
            <person name="Winkler M.E."/>
        </authorList>
    </citation>
    <scope>NUCLEOTIDE SEQUENCE</scope>
</reference>
<evidence type="ECO:0000256" key="2">
    <source>
        <dbReference type="ARBA" id="ARBA00022692"/>
    </source>
</evidence>
<keyword evidence="4 5" id="KW-0472">Membrane</keyword>
<evidence type="ECO:0000256" key="4">
    <source>
        <dbReference type="ARBA" id="ARBA00023136"/>
    </source>
</evidence>
<feature type="domain" description="Ferritin-like diiron" evidence="6">
    <location>
        <begin position="1"/>
        <end position="128"/>
    </location>
</feature>
<organism evidence="7">
    <name type="scientific">marine metagenome</name>
    <dbReference type="NCBI Taxonomy" id="408172"/>
    <lineage>
        <taxon>unclassified sequences</taxon>
        <taxon>metagenomes</taxon>
        <taxon>ecological metagenomes</taxon>
    </lineage>
</organism>
<feature type="transmembrane region" description="Helical" evidence="5">
    <location>
        <begin position="323"/>
        <end position="342"/>
    </location>
</feature>